<evidence type="ECO:0000256" key="1">
    <source>
        <dbReference type="ARBA" id="ARBA00022475"/>
    </source>
</evidence>
<feature type="transmembrane region" description="Helical" evidence="7">
    <location>
        <begin position="6"/>
        <end position="28"/>
    </location>
</feature>
<evidence type="ECO:0000256" key="2">
    <source>
        <dbReference type="ARBA" id="ARBA00022692"/>
    </source>
</evidence>
<evidence type="ECO:0000313" key="9">
    <source>
        <dbReference type="Proteomes" id="UP001149719"/>
    </source>
</evidence>
<evidence type="ECO:0000256" key="3">
    <source>
        <dbReference type="ARBA" id="ARBA00022989"/>
    </source>
</evidence>
<evidence type="ECO:0000256" key="6">
    <source>
        <dbReference type="ARBA" id="ARBA00037937"/>
    </source>
</evidence>
<keyword evidence="2 7" id="KW-0812">Transmembrane</keyword>
<dbReference type="PANTHER" id="PTHR38766:SF1">
    <property type="entry name" value="FLAGELLAR PROTEIN FLIO"/>
    <property type="match status" value="1"/>
</dbReference>
<dbReference type="InterPro" id="IPR052205">
    <property type="entry name" value="FliO/MopB"/>
</dbReference>
<evidence type="ECO:0000256" key="5">
    <source>
        <dbReference type="ARBA" id="ARBA00023143"/>
    </source>
</evidence>
<dbReference type="Proteomes" id="UP001149719">
    <property type="component" value="Unassembled WGS sequence"/>
</dbReference>
<keyword evidence="8" id="KW-0969">Cilium</keyword>
<dbReference type="PANTHER" id="PTHR38766">
    <property type="entry name" value="FLAGELLAR PROTEIN FLIO"/>
    <property type="match status" value="1"/>
</dbReference>
<keyword evidence="8" id="KW-0282">Flagellum</keyword>
<comment type="subcellular location">
    <subcellularLocation>
        <location evidence="7">Cell membrane</location>
    </subcellularLocation>
    <subcellularLocation>
        <location evidence="7">Bacterial flagellum basal body</location>
    </subcellularLocation>
</comment>
<keyword evidence="8" id="KW-0966">Cell projection</keyword>
<protein>
    <recommendedName>
        <fullName evidence="7">Flagellar protein</fullName>
    </recommendedName>
</protein>
<comment type="caution">
    <text evidence="8">The sequence shown here is derived from an EMBL/GenBank/DDBJ whole genome shotgun (WGS) entry which is preliminary data.</text>
</comment>
<keyword evidence="1 7" id="KW-1003">Cell membrane</keyword>
<sequence>MSDASSLWKMFLSLSVVLVLIPLLLFAYKKLQSLQLGSSRSMIKILSVQSLGTKEKLIMVEVEGQKLLLGVTAGSITKLKEFNDSKSFDALLEEENAHQNTVNESDNA</sequence>
<keyword evidence="3 7" id="KW-1133">Transmembrane helix</keyword>
<evidence type="ECO:0000313" key="8">
    <source>
        <dbReference type="EMBL" id="MCZ2723300.1"/>
    </source>
</evidence>
<dbReference type="InterPro" id="IPR022781">
    <property type="entry name" value="Flagellar_biosynth_FliO"/>
</dbReference>
<comment type="similarity">
    <text evidence="6 7">Belongs to the FliO/MopB family.</text>
</comment>
<dbReference type="EMBL" id="JAPUBN010000020">
    <property type="protein sequence ID" value="MCZ2723300.1"/>
    <property type="molecule type" value="Genomic_DNA"/>
</dbReference>
<evidence type="ECO:0000256" key="4">
    <source>
        <dbReference type="ARBA" id="ARBA00023136"/>
    </source>
</evidence>
<dbReference type="Pfam" id="PF04347">
    <property type="entry name" value="FliO"/>
    <property type="match status" value="1"/>
</dbReference>
<gene>
    <name evidence="8" type="primary">fliO</name>
    <name evidence="8" type="ORF">O1D97_17235</name>
</gene>
<reference evidence="8" key="1">
    <citation type="submission" date="2022-12" db="EMBL/GenBank/DDBJ databases">
        <title>Marinomonas 15G1-11 sp. nov, isolated from marine algae.</title>
        <authorList>
            <person name="Butt M."/>
            <person name="Choi D.G."/>
            <person name="Kim J.M."/>
            <person name="Lee J.K."/>
            <person name="Baek J.H."/>
            <person name="Jeon C.O."/>
        </authorList>
    </citation>
    <scope>NUCLEOTIDE SEQUENCE</scope>
    <source>
        <strain evidence="8">15G1-11</strain>
    </source>
</reference>
<proteinExistence type="inferred from homology"/>
<evidence type="ECO:0000256" key="7">
    <source>
        <dbReference type="RuleBase" id="RU362064"/>
    </source>
</evidence>
<accession>A0ABT4JYJ7</accession>
<name>A0ABT4JYJ7_9GAMM</name>
<keyword evidence="9" id="KW-1185">Reference proteome</keyword>
<keyword evidence="5 7" id="KW-0975">Bacterial flagellum</keyword>
<keyword evidence="4 7" id="KW-0472">Membrane</keyword>
<dbReference type="RefSeq" id="WP_269127387.1">
    <property type="nucleotide sequence ID" value="NZ_JAPUBN010000020.1"/>
</dbReference>
<dbReference type="NCBIfam" id="TIGR03500">
    <property type="entry name" value="FliO_TIGR"/>
    <property type="match status" value="1"/>
</dbReference>
<organism evidence="8 9">
    <name type="scientific">Marinomonas phaeophyticola</name>
    <dbReference type="NCBI Taxonomy" id="3004091"/>
    <lineage>
        <taxon>Bacteria</taxon>
        <taxon>Pseudomonadati</taxon>
        <taxon>Pseudomonadota</taxon>
        <taxon>Gammaproteobacteria</taxon>
        <taxon>Oceanospirillales</taxon>
        <taxon>Oceanospirillaceae</taxon>
        <taxon>Marinomonas</taxon>
    </lineage>
</organism>